<evidence type="ECO:0000313" key="2">
    <source>
        <dbReference type="EMBL" id="CCA59841.1"/>
    </source>
</evidence>
<dbReference type="HOGENOM" id="CLU_2071918_0_0_11"/>
<dbReference type="EMBL" id="FR845719">
    <property type="protein sequence ID" value="CCA59841.1"/>
    <property type="molecule type" value="Genomic_DNA"/>
</dbReference>
<sequence>MTDTGVTRLRQYSASRPWNRSRSLGGRRLRRESRMRVSSCPGHRRVAPKPSFRSSLDRSGVADADRHRQCRAAVPSEPGGDVLRAVAVDVGDRAVDVLLRGAPELDGVIGLCQLLLGA</sequence>
<accession>F2RGC1</accession>
<dbReference type="KEGG" id="sve:SVEN_6555"/>
<gene>
    <name evidence="2" type="ordered locus">SVEN_6555</name>
</gene>
<name>F2RGC1_STRVP</name>
<dbReference type="STRING" id="953739.SVEN_6555"/>
<reference evidence="2 3" key="1">
    <citation type="journal article" date="2011" name="BMC Genomics">
        <title>Genome-wide analysis of the role of GlnR in Streptomyces venezuelae provides new insights into global nitrogen regulation in actinomycetes.</title>
        <authorList>
            <person name="Pullan S.T."/>
            <person name="Bibb M.J."/>
            <person name="Merrick M."/>
        </authorList>
    </citation>
    <scope>NUCLEOTIDE SEQUENCE [LARGE SCALE GENOMIC DNA]</scope>
    <source>
        <strain evidence="3">ATCC 10712 / CBS 650.69 / DSM 40230 / JCM 4526 / NBRC 13096 / PD 04745</strain>
    </source>
</reference>
<feature type="compositionally biased region" description="Polar residues" evidence="1">
    <location>
        <begin position="1"/>
        <end position="18"/>
    </location>
</feature>
<feature type="region of interest" description="Disordered" evidence="1">
    <location>
        <begin position="1"/>
        <end position="76"/>
    </location>
</feature>
<evidence type="ECO:0000313" key="3">
    <source>
        <dbReference type="Proteomes" id="UP000006854"/>
    </source>
</evidence>
<dbReference type="Proteomes" id="UP000006854">
    <property type="component" value="Chromosome"/>
</dbReference>
<dbReference type="AlphaFoldDB" id="F2RGC1"/>
<proteinExistence type="predicted"/>
<organism evidence="2 3">
    <name type="scientific">Streptomyces venezuelae (strain ATCC 10712 / CBS 650.69 / DSM 40230 / JCM 4526 / NBRC 13096 / PD 04745)</name>
    <dbReference type="NCBI Taxonomy" id="953739"/>
    <lineage>
        <taxon>Bacteria</taxon>
        <taxon>Bacillati</taxon>
        <taxon>Actinomycetota</taxon>
        <taxon>Actinomycetes</taxon>
        <taxon>Kitasatosporales</taxon>
        <taxon>Streptomycetaceae</taxon>
        <taxon>Streptomyces</taxon>
    </lineage>
</organism>
<evidence type="ECO:0000256" key="1">
    <source>
        <dbReference type="SAM" id="MobiDB-lite"/>
    </source>
</evidence>
<protein>
    <submittedName>
        <fullName evidence="2">Uncharacterized protein</fullName>
    </submittedName>
</protein>
<keyword evidence="3" id="KW-1185">Reference proteome</keyword>